<organism evidence="1">
    <name type="scientific">Arundo donax</name>
    <name type="common">Giant reed</name>
    <name type="synonym">Donax arundinaceus</name>
    <dbReference type="NCBI Taxonomy" id="35708"/>
    <lineage>
        <taxon>Eukaryota</taxon>
        <taxon>Viridiplantae</taxon>
        <taxon>Streptophyta</taxon>
        <taxon>Embryophyta</taxon>
        <taxon>Tracheophyta</taxon>
        <taxon>Spermatophyta</taxon>
        <taxon>Magnoliopsida</taxon>
        <taxon>Liliopsida</taxon>
        <taxon>Poales</taxon>
        <taxon>Poaceae</taxon>
        <taxon>PACMAD clade</taxon>
        <taxon>Arundinoideae</taxon>
        <taxon>Arundineae</taxon>
        <taxon>Arundo</taxon>
    </lineage>
</organism>
<proteinExistence type="predicted"/>
<protein>
    <submittedName>
        <fullName evidence="1">Uncharacterized protein</fullName>
    </submittedName>
</protein>
<sequence>MLSAAMLPAPQIYLIR</sequence>
<reference evidence="1" key="2">
    <citation type="journal article" date="2015" name="Data Brief">
        <title>Shoot transcriptome of the giant reed, Arundo donax.</title>
        <authorList>
            <person name="Barrero R.A."/>
            <person name="Guerrero F.D."/>
            <person name="Moolhuijzen P."/>
            <person name="Goolsby J.A."/>
            <person name="Tidwell J."/>
            <person name="Bellgard S.E."/>
            <person name="Bellgard M.I."/>
        </authorList>
    </citation>
    <scope>NUCLEOTIDE SEQUENCE</scope>
    <source>
        <tissue evidence="1">Shoot tissue taken approximately 20 cm above the soil surface</tissue>
    </source>
</reference>
<accession>A0A0A8YWZ5</accession>
<evidence type="ECO:0000313" key="1">
    <source>
        <dbReference type="EMBL" id="JAD27107.1"/>
    </source>
</evidence>
<dbReference type="AlphaFoldDB" id="A0A0A8YWZ5"/>
<dbReference type="EMBL" id="GBRH01270788">
    <property type="protein sequence ID" value="JAD27107.1"/>
    <property type="molecule type" value="Transcribed_RNA"/>
</dbReference>
<reference evidence="1" key="1">
    <citation type="submission" date="2014-09" db="EMBL/GenBank/DDBJ databases">
        <authorList>
            <person name="Magalhaes I.L.F."/>
            <person name="Oliveira U."/>
            <person name="Santos F.R."/>
            <person name="Vidigal T.H.D.A."/>
            <person name="Brescovit A.D."/>
            <person name="Santos A.J."/>
        </authorList>
    </citation>
    <scope>NUCLEOTIDE SEQUENCE</scope>
    <source>
        <tissue evidence="1">Shoot tissue taken approximately 20 cm above the soil surface</tissue>
    </source>
</reference>
<name>A0A0A8YWZ5_ARUDO</name>